<name>F4RPB1_MELLP</name>
<organism evidence="2">
    <name type="scientific">Melampsora larici-populina (strain 98AG31 / pathotype 3-4-7)</name>
    <name type="common">Poplar leaf rust fungus</name>
    <dbReference type="NCBI Taxonomy" id="747676"/>
    <lineage>
        <taxon>Eukaryota</taxon>
        <taxon>Fungi</taxon>
        <taxon>Dikarya</taxon>
        <taxon>Basidiomycota</taxon>
        <taxon>Pucciniomycotina</taxon>
        <taxon>Pucciniomycetes</taxon>
        <taxon>Pucciniales</taxon>
        <taxon>Melampsoraceae</taxon>
        <taxon>Melampsora</taxon>
    </lineage>
</organism>
<protein>
    <submittedName>
        <fullName evidence="1">Uncharacterized protein</fullName>
    </submittedName>
</protein>
<dbReference type="InParanoid" id="F4RPB1"/>
<gene>
    <name evidence="1" type="ORF">MELLADRAFT_72062</name>
</gene>
<accession>F4RPB1</accession>
<dbReference type="Proteomes" id="UP000001072">
    <property type="component" value="Unassembled WGS sequence"/>
</dbReference>
<reference evidence="2" key="1">
    <citation type="journal article" date="2011" name="Proc. Natl. Acad. Sci. U.S.A.">
        <title>Obligate biotrophy features unraveled by the genomic analysis of rust fungi.</title>
        <authorList>
            <person name="Duplessis S."/>
            <person name="Cuomo C.A."/>
            <person name="Lin Y.-C."/>
            <person name="Aerts A."/>
            <person name="Tisserant E."/>
            <person name="Veneault-Fourrey C."/>
            <person name="Joly D.L."/>
            <person name="Hacquard S."/>
            <person name="Amselem J."/>
            <person name="Cantarel B.L."/>
            <person name="Chiu R."/>
            <person name="Coutinho P.M."/>
            <person name="Feau N."/>
            <person name="Field M."/>
            <person name="Frey P."/>
            <person name="Gelhaye E."/>
            <person name="Goldberg J."/>
            <person name="Grabherr M.G."/>
            <person name="Kodira C.D."/>
            <person name="Kohler A."/>
            <person name="Kuees U."/>
            <person name="Lindquist E.A."/>
            <person name="Lucas S.M."/>
            <person name="Mago R."/>
            <person name="Mauceli E."/>
            <person name="Morin E."/>
            <person name="Murat C."/>
            <person name="Pangilinan J.L."/>
            <person name="Park R."/>
            <person name="Pearson M."/>
            <person name="Quesneville H."/>
            <person name="Rouhier N."/>
            <person name="Sakthikumar S."/>
            <person name="Salamov A.A."/>
            <person name="Schmutz J."/>
            <person name="Selles B."/>
            <person name="Shapiro H."/>
            <person name="Tanguay P."/>
            <person name="Tuskan G.A."/>
            <person name="Henrissat B."/>
            <person name="Van de Peer Y."/>
            <person name="Rouze P."/>
            <person name="Ellis J.G."/>
            <person name="Dodds P.N."/>
            <person name="Schein J.E."/>
            <person name="Zhong S."/>
            <person name="Hamelin R.C."/>
            <person name="Grigoriev I.V."/>
            <person name="Szabo L.J."/>
            <person name="Martin F."/>
        </authorList>
    </citation>
    <scope>NUCLEOTIDE SEQUENCE [LARGE SCALE GENOMIC DNA]</scope>
    <source>
        <strain evidence="2">98AG31 / pathotype 3-4-7</strain>
    </source>
</reference>
<dbReference type="AlphaFoldDB" id="F4RPB1"/>
<evidence type="ECO:0000313" key="1">
    <source>
        <dbReference type="EMBL" id="EGG05879.1"/>
    </source>
</evidence>
<dbReference type="GeneID" id="18932006"/>
<dbReference type="EMBL" id="GL883111">
    <property type="protein sequence ID" value="EGG05879.1"/>
    <property type="molecule type" value="Genomic_DNA"/>
</dbReference>
<dbReference type="VEuPathDB" id="FungiDB:MELLADRAFT_72062"/>
<keyword evidence="2" id="KW-1185">Reference proteome</keyword>
<dbReference type="RefSeq" id="XP_007410935.1">
    <property type="nucleotide sequence ID" value="XM_007410873.1"/>
</dbReference>
<dbReference type="HOGENOM" id="CLU_2942256_0_0_1"/>
<proteinExistence type="predicted"/>
<dbReference type="KEGG" id="mlr:MELLADRAFT_72062"/>
<evidence type="ECO:0000313" key="2">
    <source>
        <dbReference type="Proteomes" id="UP000001072"/>
    </source>
</evidence>
<sequence>MKRIKDPADGCMVVYDPSKGKYMVGDFEIEDSDDEMEATQTRIEVKEEDEDANLLDLIDD</sequence>